<organism evidence="1">
    <name type="scientific">Arundo donax</name>
    <name type="common">Giant reed</name>
    <name type="synonym">Donax arundinaceus</name>
    <dbReference type="NCBI Taxonomy" id="35708"/>
    <lineage>
        <taxon>Eukaryota</taxon>
        <taxon>Viridiplantae</taxon>
        <taxon>Streptophyta</taxon>
        <taxon>Embryophyta</taxon>
        <taxon>Tracheophyta</taxon>
        <taxon>Spermatophyta</taxon>
        <taxon>Magnoliopsida</taxon>
        <taxon>Liliopsida</taxon>
        <taxon>Poales</taxon>
        <taxon>Poaceae</taxon>
        <taxon>PACMAD clade</taxon>
        <taxon>Arundinoideae</taxon>
        <taxon>Arundineae</taxon>
        <taxon>Arundo</taxon>
    </lineage>
</organism>
<accession>A0A0A9DP48</accession>
<name>A0A0A9DP48_ARUDO</name>
<protein>
    <submittedName>
        <fullName evidence="1">Uncharacterized protein</fullName>
    </submittedName>
</protein>
<dbReference type="EMBL" id="GBRH01207536">
    <property type="protein sequence ID" value="JAD90359.1"/>
    <property type="molecule type" value="Transcribed_RNA"/>
</dbReference>
<reference evidence="1" key="1">
    <citation type="submission" date="2014-09" db="EMBL/GenBank/DDBJ databases">
        <authorList>
            <person name="Magalhaes I.L.F."/>
            <person name="Oliveira U."/>
            <person name="Santos F.R."/>
            <person name="Vidigal T.H.D.A."/>
            <person name="Brescovit A.D."/>
            <person name="Santos A.J."/>
        </authorList>
    </citation>
    <scope>NUCLEOTIDE SEQUENCE</scope>
    <source>
        <tissue evidence="1">Shoot tissue taken approximately 20 cm above the soil surface</tissue>
    </source>
</reference>
<reference evidence="1" key="2">
    <citation type="journal article" date="2015" name="Data Brief">
        <title>Shoot transcriptome of the giant reed, Arundo donax.</title>
        <authorList>
            <person name="Barrero R.A."/>
            <person name="Guerrero F.D."/>
            <person name="Moolhuijzen P."/>
            <person name="Goolsby J.A."/>
            <person name="Tidwell J."/>
            <person name="Bellgard S.E."/>
            <person name="Bellgard M.I."/>
        </authorList>
    </citation>
    <scope>NUCLEOTIDE SEQUENCE</scope>
    <source>
        <tissue evidence="1">Shoot tissue taken approximately 20 cm above the soil surface</tissue>
    </source>
</reference>
<sequence>MQQTLFSCQSPRTTSELPLRPLFLLPACDASICCRTPRRTPPHCPRPGALRTSTVLPARSLQCCRRAQRMEEISSASTHTPPTCARIHILPWRGREQEGG</sequence>
<proteinExistence type="predicted"/>
<evidence type="ECO:0000313" key="1">
    <source>
        <dbReference type="EMBL" id="JAD90359.1"/>
    </source>
</evidence>
<dbReference type="AlphaFoldDB" id="A0A0A9DP48"/>